<dbReference type="AlphaFoldDB" id="A0A2M6NSV6"/>
<dbReference type="Proteomes" id="UP000228756">
    <property type="component" value="Unassembled WGS sequence"/>
</dbReference>
<protein>
    <recommendedName>
        <fullName evidence="3">Homing endonuclease LAGLIDADG domain-containing protein</fullName>
    </recommendedName>
</protein>
<comment type="caution">
    <text evidence="1">The sequence shown here is derived from an EMBL/GenBank/DDBJ whole genome shotgun (WGS) entry which is preliminary data.</text>
</comment>
<feature type="non-terminal residue" evidence="1">
    <location>
        <position position="1"/>
    </location>
</feature>
<evidence type="ECO:0000313" key="2">
    <source>
        <dbReference type="Proteomes" id="UP000228756"/>
    </source>
</evidence>
<name>A0A2M6NSV6_9BACT</name>
<dbReference type="Gene3D" id="3.10.28.10">
    <property type="entry name" value="Homing endonucleases"/>
    <property type="match status" value="1"/>
</dbReference>
<dbReference type="SUPFAM" id="SSF55608">
    <property type="entry name" value="Homing endonucleases"/>
    <property type="match status" value="1"/>
</dbReference>
<evidence type="ECO:0000313" key="1">
    <source>
        <dbReference type="EMBL" id="PIR72730.1"/>
    </source>
</evidence>
<dbReference type="EMBL" id="PFCJ01000001">
    <property type="protein sequence ID" value="PIR72730.1"/>
    <property type="molecule type" value="Genomic_DNA"/>
</dbReference>
<dbReference type="InterPro" id="IPR027434">
    <property type="entry name" value="Homing_endonucl"/>
</dbReference>
<evidence type="ECO:0008006" key="3">
    <source>
        <dbReference type="Google" id="ProtNLM"/>
    </source>
</evidence>
<reference evidence="2" key="1">
    <citation type="submission" date="2017-09" db="EMBL/GenBank/DDBJ databases">
        <title>Depth-based differentiation of microbial function through sediment-hosted aquifers and enrichment of novel symbionts in the deep terrestrial subsurface.</title>
        <authorList>
            <person name="Probst A.J."/>
            <person name="Ladd B."/>
            <person name="Jarett J.K."/>
            <person name="Geller-Mcgrath D.E."/>
            <person name="Sieber C.M.K."/>
            <person name="Emerson J.B."/>
            <person name="Anantharaman K."/>
            <person name="Thomas B.C."/>
            <person name="Malmstrom R."/>
            <person name="Stieglmeier M."/>
            <person name="Klingl A."/>
            <person name="Woyke T."/>
            <person name="Ryan C.M."/>
            <person name="Banfield J.F."/>
        </authorList>
    </citation>
    <scope>NUCLEOTIDE SEQUENCE [LARGE SCALE GENOMIC DNA]</scope>
</reference>
<accession>A0A2M6NSV6</accession>
<proteinExistence type="predicted"/>
<organism evidence="1 2">
    <name type="scientific">Candidatus Nealsonbacteria bacterium CG10_big_fil_rev_8_21_14_0_10_36_24</name>
    <dbReference type="NCBI Taxonomy" id="1974710"/>
    <lineage>
        <taxon>Bacteria</taxon>
        <taxon>Candidatus Nealsoniibacteriota</taxon>
    </lineage>
</organism>
<sequence>ALINLGYLRVRKDGILEYIIGTQEGIKKFIEIVEPYVLMKKAQINLLKKIIVQKSKIKCRKDFNDLARLIDTFRNLNYSKKRKVRTLTP</sequence>
<gene>
    <name evidence="1" type="ORF">COU42_00155</name>
</gene>